<feature type="region of interest" description="Disordered" evidence="1">
    <location>
        <begin position="52"/>
        <end position="75"/>
    </location>
</feature>
<dbReference type="EMBL" id="CAKMRJ010001112">
    <property type="protein sequence ID" value="CAH1423298.1"/>
    <property type="molecule type" value="Genomic_DNA"/>
</dbReference>
<evidence type="ECO:0000256" key="1">
    <source>
        <dbReference type="SAM" id="MobiDB-lite"/>
    </source>
</evidence>
<protein>
    <recommendedName>
        <fullName evidence="4">Transposase MuDR plant domain-containing protein</fullName>
    </recommendedName>
</protein>
<evidence type="ECO:0008006" key="4">
    <source>
        <dbReference type="Google" id="ProtNLM"/>
    </source>
</evidence>
<evidence type="ECO:0000313" key="2">
    <source>
        <dbReference type="EMBL" id="CAH1423298.1"/>
    </source>
</evidence>
<comment type="caution">
    <text evidence="2">The sequence shown here is derived from an EMBL/GenBank/DDBJ whole genome shotgun (WGS) entry which is preliminary data.</text>
</comment>
<keyword evidence="3" id="KW-1185">Reference proteome</keyword>
<gene>
    <name evidence="2" type="ORF">LVIROSA_LOCUS10584</name>
</gene>
<accession>A0AAU9MRS2</accession>
<reference evidence="2 3" key="1">
    <citation type="submission" date="2022-01" db="EMBL/GenBank/DDBJ databases">
        <authorList>
            <person name="Xiong W."/>
            <person name="Schranz E."/>
        </authorList>
    </citation>
    <scope>NUCLEOTIDE SEQUENCE [LARGE SCALE GENOMIC DNA]</scope>
</reference>
<feature type="compositionally biased region" description="Basic and acidic residues" evidence="1">
    <location>
        <begin position="55"/>
        <end position="65"/>
    </location>
</feature>
<sequence>MEDIHDFDTIDLDLDAYFKRKQVSQCKDEFLHILYEEDDDDANDDAQTEINIEQSNKDYMEGSHEEDTDEDFEYSTRNPKVKWNIIKPTLGERYESPHELNLCLTNYIVSKGFQIRLKKCDNVRIVEICGGDPEK</sequence>
<proteinExistence type="predicted"/>
<dbReference type="Proteomes" id="UP001157418">
    <property type="component" value="Unassembled WGS sequence"/>
</dbReference>
<name>A0AAU9MRS2_9ASTR</name>
<dbReference type="AlphaFoldDB" id="A0AAU9MRS2"/>
<organism evidence="2 3">
    <name type="scientific">Lactuca virosa</name>
    <dbReference type="NCBI Taxonomy" id="75947"/>
    <lineage>
        <taxon>Eukaryota</taxon>
        <taxon>Viridiplantae</taxon>
        <taxon>Streptophyta</taxon>
        <taxon>Embryophyta</taxon>
        <taxon>Tracheophyta</taxon>
        <taxon>Spermatophyta</taxon>
        <taxon>Magnoliopsida</taxon>
        <taxon>eudicotyledons</taxon>
        <taxon>Gunneridae</taxon>
        <taxon>Pentapetalae</taxon>
        <taxon>asterids</taxon>
        <taxon>campanulids</taxon>
        <taxon>Asterales</taxon>
        <taxon>Asteraceae</taxon>
        <taxon>Cichorioideae</taxon>
        <taxon>Cichorieae</taxon>
        <taxon>Lactucinae</taxon>
        <taxon>Lactuca</taxon>
    </lineage>
</organism>
<evidence type="ECO:0000313" key="3">
    <source>
        <dbReference type="Proteomes" id="UP001157418"/>
    </source>
</evidence>